<name>A0AAV1RBG6_9ROSI</name>
<accession>A0AAV1RBG6</accession>
<sequence length="215" mass="22750">MCIRQRIDAIVLYEPIVLTSQLRLVNTPPLPSTAVSPLDIAFDAAGLGQFTGVSDGKVLNLRDGTSNPALEPICGIGLASSKKAGDLYITEAKSKCSSSPAPPLFHRHHPFSIPYSPIPLILNTSTRHMPSCFSEPSMQTTASLADSFTPALLSASLPMLILSSPPLLTPPAILGSGSPSATLADFDETVFAGIANLRIVGYKLLHFHTCRSLLS</sequence>
<gene>
    <name evidence="1" type="ORF">DCAF_LOCUS8014</name>
</gene>
<organism evidence="1 2">
    <name type="scientific">Dovyalis caffra</name>
    <dbReference type="NCBI Taxonomy" id="77055"/>
    <lineage>
        <taxon>Eukaryota</taxon>
        <taxon>Viridiplantae</taxon>
        <taxon>Streptophyta</taxon>
        <taxon>Embryophyta</taxon>
        <taxon>Tracheophyta</taxon>
        <taxon>Spermatophyta</taxon>
        <taxon>Magnoliopsida</taxon>
        <taxon>eudicotyledons</taxon>
        <taxon>Gunneridae</taxon>
        <taxon>Pentapetalae</taxon>
        <taxon>rosids</taxon>
        <taxon>fabids</taxon>
        <taxon>Malpighiales</taxon>
        <taxon>Salicaceae</taxon>
        <taxon>Flacourtieae</taxon>
        <taxon>Dovyalis</taxon>
    </lineage>
</organism>
<dbReference type="AlphaFoldDB" id="A0AAV1RBG6"/>
<dbReference type="EMBL" id="CAWUPB010000913">
    <property type="protein sequence ID" value="CAK7330549.1"/>
    <property type="molecule type" value="Genomic_DNA"/>
</dbReference>
<evidence type="ECO:0000313" key="2">
    <source>
        <dbReference type="Proteomes" id="UP001314170"/>
    </source>
</evidence>
<keyword evidence="2" id="KW-1185">Reference proteome</keyword>
<comment type="caution">
    <text evidence="1">The sequence shown here is derived from an EMBL/GenBank/DDBJ whole genome shotgun (WGS) entry which is preliminary data.</text>
</comment>
<reference evidence="1 2" key="1">
    <citation type="submission" date="2024-01" db="EMBL/GenBank/DDBJ databases">
        <authorList>
            <person name="Waweru B."/>
        </authorList>
    </citation>
    <scope>NUCLEOTIDE SEQUENCE [LARGE SCALE GENOMIC DNA]</scope>
</reference>
<dbReference type="Proteomes" id="UP001314170">
    <property type="component" value="Unassembled WGS sequence"/>
</dbReference>
<evidence type="ECO:0000313" key="1">
    <source>
        <dbReference type="EMBL" id="CAK7330549.1"/>
    </source>
</evidence>
<protein>
    <submittedName>
        <fullName evidence="1">Uncharacterized protein</fullName>
    </submittedName>
</protein>
<dbReference type="InterPro" id="IPR011042">
    <property type="entry name" value="6-blade_b-propeller_TolB-like"/>
</dbReference>
<proteinExistence type="predicted"/>
<dbReference type="Gene3D" id="2.120.10.30">
    <property type="entry name" value="TolB, C-terminal domain"/>
    <property type="match status" value="1"/>
</dbReference>